<protein>
    <submittedName>
        <fullName evidence="1">HTH motif containing protein</fullName>
    </submittedName>
</protein>
<dbReference type="KEGG" id="csq:CSCA_3370"/>
<keyword evidence="2" id="KW-1185">Reference proteome</keyword>
<dbReference type="HOGENOM" id="CLU_1851695_0_0_9"/>
<proteinExistence type="predicted"/>
<reference evidence="1 2" key="1">
    <citation type="journal article" date="2015" name="J. Biotechnol.">
        <title>Complete genome sequence of a malodorant-producing acetogen, Clostridium scatologenes ATCC 25775(T).</title>
        <authorList>
            <person name="Zhu Z."/>
            <person name="Guo T."/>
            <person name="Zheng H."/>
            <person name="Song T."/>
            <person name="Ouyang P."/>
            <person name="Xie J."/>
        </authorList>
    </citation>
    <scope>NUCLEOTIDE SEQUENCE [LARGE SCALE GENOMIC DNA]</scope>
    <source>
        <strain evidence="1 2">ATCC 25775</strain>
    </source>
</reference>
<accession>A0A0E3K244</accession>
<name>A0A0E3K244_CLOSL</name>
<dbReference type="EMBL" id="CP009933">
    <property type="protein sequence ID" value="AKA70495.1"/>
    <property type="molecule type" value="Genomic_DNA"/>
</dbReference>
<evidence type="ECO:0000313" key="2">
    <source>
        <dbReference type="Proteomes" id="UP000033115"/>
    </source>
</evidence>
<dbReference type="RefSeq" id="WP_029954733.1">
    <property type="nucleotide sequence ID" value="NZ_CP009933.1"/>
</dbReference>
<gene>
    <name evidence="1" type="ORF">CSCA_3370</name>
</gene>
<dbReference type="STRING" id="1548.CSCA_3370"/>
<dbReference type="Proteomes" id="UP000033115">
    <property type="component" value="Chromosome"/>
</dbReference>
<sequence>MFKCEYLLFRDAHEALVALSFIIKMLLKENKFTEEEYTERAKSVVEVFDLGLYQKYELDLYLAVEKQDKEKTIEMIINMVNEADSMDNMKSKLYKHRKWKSSNSWNKDKYESLAKMRIKKDKKLDFVKDDPRIKFLLE</sequence>
<organism evidence="1 2">
    <name type="scientific">Clostridium scatologenes</name>
    <dbReference type="NCBI Taxonomy" id="1548"/>
    <lineage>
        <taxon>Bacteria</taxon>
        <taxon>Bacillati</taxon>
        <taxon>Bacillota</taxon>
        <taxon>Clostridia</taxon>
        <taxon>Eubacteriales</taxon>
        <taxon>Clostridiaceae</taxon>
        <taxon>Clostridium</taxon>
    </lineage>
</organism>
<evidence type="ECO:0000313" key="1">
    <source>
        <dbReference type="EMBL" id="AKA70495.1"/>
    </source>
</evidence>
<dbReference type="AlphaFoldDB" id="A0A0E3K244"/>